<dbReference type="AlphaFoldDB" id="A0A8J6YMK4"/>
<accession>A0A8J6YMK4</accession>
<comment type="caution">
    <text evidence="1">The sequence shown here is derived from an EMBL/GenBank/DDBJ whole genome shotgun (WGS) entry which is preliminary data.</text>
</comment>
<gene>
    <name evidence="1" type="ORF">IHV25_06115</name>
</gene>
<organism evidence="1 2">
    <name type="scientific">Phaeovibrio sulfidiphilus</name>
    <dbReference type="NCBI Taxonomy" id="1220600"/>
    <lineage>
        <taxon>Bacteria</taxon>
        <taxon>Pseudomonadati</taxon>
        <taxon>Pseudomonadota</taxon>
        <taxon>Alphaproteobacteria</taxon>
        <taxon>Rhodospirillales</taxon>
        <taxon>Rhodospirillaceae</taxon>
        <taxon>Phaeovibrio</taxon>
    </lineage>
</organism>
<dbReference type="Proteomes" id="UP000631034">
    <property type="component" value="Unassembled WGS sequence"/>
</dbReference>
<keyword evidence="2" id="KW-1185">Reference proteome</keyword>
<evidence type="ECO:0000313" key="2">
    <source>
        <dbReference type="Proteomes" id="UP000631034"/>
    </source>
</evidence>
<reference evidence="1" key="1">
    <citation type="submission" date="2020-10" db="EMBL/GenBank/DDBJ databases">
        <title>Genome sequence of the unusual species of purple photosynthetic bacteria, Phaeovibrio sulfidiphilus DSM 23193, type strain.</title>
        <authorList>
            <person name="Kyndt J.A."/>
            <person name="Meyer T.E."/>
        </authorList>
    </citation>
    <scope>NUCLEOTIDE SEQUENCE</scope>
    <source>
        <strain evidence="1">DSM 23193</strain>
    </source>
</reference>
<evidence type="ECO:0000313" key="1">
    <source>
        <dbReference type="EMBL" id="MBE1237220.1"/>
    </source>
</evidence>
<dbReference type="EMBL" id="JACZHT010000004">
    <property type="protein sequence ID" value="MBE1237220.1"/>
    <property type="molecule type" value="Genomic_DNA"/>
</dbReference>
<name>A0A8J6YMK4_9PROT</name>
<sequence length="199" mass="22054">MDLDFLRYRQADLLLVSARERESVGLVDEFDAALGREGSLHHPWASVFQVRGDRERVRLLAVDLATCFVVYGRMCQAEESGATVAQTRERVEEIGKALTTLGDGLQMFSEARTKMKADLVSVNALEAVAEALARSMVEQIEERDPTQLRGLAAVSENMVYPKNFMAAASDALPPVFENLRSNVLFPEPDPADQLEGIRL</sequence>
<dbReference type="RefSeq" id="WP_192534235.1">
    <property type="nucleotide sequence ID" value="NZ_JACZHT010000004.1"/>
</dbReference>
<proteinExistence type="predicted"/>
<protein>
    <submittedName>
        <fullName evidence="1">Uncharacterized protein</fullName>
    </submittedName>
</protein>